<organism evidence="1 2">
    <name type="scientific">Clohesyomyces aquaticus</name>
    <dbReference type="NCBI Taxonomy" id="1231657"/>
    <lineage>
        <taxon>Eukaryota</taxon>
        <taxon>Fungi</taxon>
        <taxon>Dikarya</taxon>
        <taxon>Ascomycota</taxon>
        <taxon>Pezizomycotina</taxon>
        <taxon>Dothideomycetes</taxon>
        <taxon>Pleosporomycetidae</taxon>
        <taxon>Pleosporales</taxon>
        <taxon>Lindgomycetaceae</taxon>
        <taxon>Clohesyomyces</taxon>
    </lineage>
</organism>
<evidence type="ECO:0000313" key="2">
    <source>
        <dbReference type="Proteomes" id="UP000193144"/>
    </source>
</evidence>
<accession>A0A1Y1ZQ79</accession>
<dbReference type="Proteomes" id="UP000193144">
    <property type="component" value="Unassembled WGS sequence"/>
</dbReference>
<dbReference type="EMBL" id="MCFA01000051">
    <property type="protein sequence ID" value="ORY12386.1"/>
    <property type="molecule type" value="Genomic_DNA"/>
</dbReference>
<evidence type="ECO:0000313" key="1">
    <source>
        <dbReference type="EMBL" id="ORY12386.1"/>
    </source>
</evidence>
<sequence>MEYIFASVQAFQESFRFADLRCIPGVARVYGVEVLAGCRWIQYYRGGGVSRSDLRN</sequence>
<name>A0A1Y1ZQ79_9PLEO</name>
<protein>
    <submittedName>
        <fullName evidence="1">Uncharacterized protein</fullName>
    </submittedName>
</protein>
<keyword evidence="2" id="KW-1185">Reference proteome</keyword>
<comment type="caution">
    <text evidence="1">The sequence shown here is derived from an EMBL/GenBank/DDBJ whole genome shotgun (WGS) entry which is preliminary data.</text>
</comment>
<gene>
    <name evidence="1" type="ORF">BCR34DRAFT_563688</name>
</gene>
<reference evidence="1 2" key="1">
    <citation type="submission" date="2016-07" db="EMBL/GenBank/DDBJ databases">
        <title>Pervasive Adenine N6-methylation of Active Genes in Fungi.</title>
        <authorList>
            <consortium name="DOE Joint Genome Institute"/>
            <person name="Mondo S.J."/>
            <person name="Dannebaum R.O."/>
            <person name="Kuo R.C."/>
            <person name="Labutti K."/>
            <person name="Haridas S."/>
            <person name="Kuo A."/>
            <person name="Salamov A."/>
            <person name="Ahrendt S.R."/>
            <person name="Lipzen A."/>
            <person name="Sullivan W."/>
            <person name="Andreopoulos W.B."/>
            <person name="Clum A."/>
            <person name="Lindquist E."/>
            <person name="Daum C."/>
            <person name="Ramamoorthy G.K."/>
            <person name="Gryganskyi A."/>
            <person name="Culley D."/>
            <person name="Magnuson J.K."/>
            <person name="James T.Y."/>
            <person name="O'Malley M.A."/>
            <person name="Stajich J.E."/>
            <person name="Spatafora J.W."/>
            <person name="Visel A."/>
            <person name="Grigoriev I.V."/>
        </authorList>
    </citation>
    <scope>NUCLEOTIDE SEQUENCE [LARGE SCALE GENOMIC DNA]</scope>
    <source>
        <strain evidence="1 2">CBS 115471</strain>
    </source>
</reference>
<dbReference type="AlphaFoldDB" id="A0A1Y1ZQ79"/>
<proteinExistence type="predicted"/>